<evidence type="ECO:0000313" key="2">
    <source>
        <dbReference type="EMBL" id="KAE9609855.1"/>
    </source>
</evidence>
<proteinExistence type="predicted"/>
<accession>A0A6A5MU56</accession>
<dbReference type="EMBL" id="WOCE01000007">
    <property type="protein sequence ID" value="KAE9609855.1"/>
    <property type="molecule type" value="Genomic_DNA"/>
</dbReference>
<dbReference type="OrthoDB" id="752671at2759"/>
<keyword evidence="3" id="KW-1185">Reference proteome</keyword>
<feature type="compositionally biased region" description="Polar residues" evidence="1">
    <location>
        <begin position="19"/>
        <end position="30"/>
    </location>
</feature>
<dbReference type="PANTHER" id="PTHR34130">
    <property type="entry name" value="OS08G0243800 PROTEIN"/>
    <property type="match status" value="1"/>
</dbReference>
<reference evidence="3" key="1">
    <citation type="journal article" date="2020" name="Nat. Commun.">
        <title>Genome sequence of the cluster root forming white lupin.</title>
        <authorList>
            <person name="Hufnagel B."/>
            <person name="Marques A."/>
            <person name="Soriano A."/>
            <person name="Marques L."/>
            <person name="Divol F."/>
            <person name="Doumas P."/>
            <person name="Sallet E."/>
            <person name="Mancinotti D."/>
            <person name="Carrere S."/>
            <person name="Marande W."/>
            <person name="Arribat S."/>
            <person name="Keller J."/>
            <person name="Huneau C."/>
            <person name="Blein T."/>
            <person name="Aime D."/>
            <person name="Laguerre M."/>
            <person name="Taylor J."/>
            <person name="Schubert V."/>
            <person name="Nelson M."/>
            <person name="Geu-Flores F."/>
            <person name="Crespi M."/>
            <person name="Gallardo-Guerrero K."/>
            <person name="Delaux P.-M."/>
            <person name="Salse J."/>
            <person name="Berges H."/>
            <person name="Guyot R."/>
            <person name="Gouzy J."/>
            <person name="Peret B."/>
        </authorList>
    </citation>
    <scope>NUCLEOTIDE SEQUENCE [LARGE SCALE GENOMIC DNA]</scope>
    <source>
        <strain evidence="3">cv. Amiga</strain>
    </source>
</reference>
<comment type="caution">
    <text evidence="2">The sequence shown here is derived from an EMBL/GenBank/DDBJ whole genome shotgun (WGS) entry which is preliminary data.</text>
</comment>
<sequence length="226" mass="26060">MEEDKLQVVEDDDHDEEALNQNSSSKHNNLNDTSFKEIMVSPLHDSNELFEFFNGFTITSDMCPAEDIISCGKLVPFKDKDKDKTILTEPKKLPHINRRRSESLSSLMRNSRSMDYQRLDDVIYPALEYDRSFSTRNVMMSDKKAMKPRWYSIMFGTMKVPHEMVLNDIKNRQFRRNPSTTMFPVPDNGGVNRFSGKVSWRILKALSCKDPSSVTVTTSFPMPQAS</sequence>
<protein>
    <submittedName>
        <fullName evidence="2">Uncharacterized protein</fullName>
    </submittedName>
</protein>
<dbReference type="Proteomes" id="UP000447434">
    <property type="component" value="Chromosome 7"/>
</dbReference>
<evidence type="ECO:0000313" key="3">
    <source>
        <dbReference type="Proteomes" id="UP000447434"/>
    </source>
</evidence>
<feature type="compositionally biased region" description="Acidic residues" evidence="1">
    <location>
        <begin position="9"/>
        <end position="18"/>
    </location>
</feature>
<name>A0A6A5MU56_LUPAL</name>
<evidence type="ECO:0000256" key="1">
    <source>
        <dbReference type="SAM" id="MobiDB-lite"/>
    </source>
</evidence>
<gene>
    <name evidence="2" type="ORF">Lalb_Chr07g0180461</name>
</gene>
<dbReference type="AlphaFoldDB" id="A0A6A5MU56"/>
<organism evidence="2 3">
    <name type="scientific">Lupinus albus</name>
    <name type="common">White lupine</name>
    <name type="synonym">Lupinus termis</name>
    <dbReference type="NCBI Taxonomy" id="3870"/>
    <lineage>
        <taxon>Eukaryota</taxon>
        <taxon>Viridiplantae</taxon>
        <taxon>Streptophyta</taxon>
        <taxon>Embryophyta</taxon>
        <taxon>Tracheophyta</taxon>
        <taxon>Spermatophyta</taxon>
        <taxon>Magnoliopsida</taxon>
        <taxon>eudicotyledons</taxon>
        <taxon>Gunneridae</taxon>
        <taxon>Pentapetalae</taxon>
        <taxon>rosids</taxon>
        <taxon>fabids</taxon>
        <taxon>Fabales</taxon>
        <taxon>Fabaceae</taxon>
        <taxon>Papilionoideae</taxon>
        <taxon>50 kb inversion clade</taxon>
        <taxon>genistoids sensu lato</taxon>
        <taxon>core genistoids</taxon>
        <taxon>Genisteae</taxon>
        <taxon>Lupinus</taxon>
    </lineage>
</organism>
<feature type="region of interest" description="Disordered" evidence="1">
    <location>
        <begin position="1"/>
        <end position="30"/>
    </location>
</feature>
<dbReference type="PANTHER" id="PTHR34130:SF3">
    <property type="entry name" value="DUF1645 FAMILY PROTEIN"/>
    <property type="match status" value="1"/>
</dbReference>